<organism evidence="1 2">
    <name type="scientific">Pistacia integerrima</name>
    <dbReference type="NCBI Taxonomy" id="434235"/>
    <lineage>
        <taxon>Eukaryota</taxon>
        <taxon>Viridiplantae</taxon>
        <taxon>Streptophyta</taxon>
        <taxon>Embryophyta</taxon>
        <taxon>Tracheophyta</taxon>
        <taxon>Spermatophyta</taxon>
        <taxon>Magnoliopsida</taxon>
        <taxon>eudicotyledons</taxon>
        <taxon>Gunneridae</taxon>
        <taxon>Pentapetalae</taxon>
        <taxon>rosids</taxon>
        <taxon>malvids</taxon>
        <taxon>Sapindales</taxon>
        <taxon>Anacardiaceae</taxon>
        <taxon>Pistacia</taxon>
    </lineage>
</organism>
<sequence>MAADGSEKQAPVNPCCQLWRSRCSQLQEKRSALRQALKLFEQQLDKVQAENLSFKKACEEEQARAEVEKEGREKELAARVSLENEISALKSEIFILQQKGRSHAEDKSEDVKLLQVCVSDGEKEINRLKELLEKEKVRADSEKKNAEAEKKRAVEAWKYVKAEKGKADEERKLANTEGKKGNEYRLQLEAMGKEVDDAKSKLHSVTLKLAEGNKKLEAEKQKVTKERKRADAERNKAEEQRKLSEGNWNQAEAEKCRAESLCRQLEETRLRVEKEKCCSDKLSQQLEEARGRIDELQKQIYDLQSSRKRVKASAISPEKHLNADSGKMKLLKKQLKFKKMQVKHAKQVAKLEKRHNVLLREVVGHLKLDLVQFSNRLDLVDKCFSLKAEGIDNPRKEKVMDQPNMQTLEEEVIGGEPFQMYLQSENELQKPCHRTSAASGHFRQTLQCLVPSQSLSGGNCCESISGIDSKDSKLESLLGGSSRKMLQSCAINSSSASFSDGLFVGSQGRGAFSVTTSSKFMEESLNAQPTNSSMSGEVNKMKCNKNLAVVAEDSVRSPLKIAGIGSGNGSNMKRKRALDAIESIELLHTEGKKLHLQMEEKLSDFHNMLNRQLDESLEEVNNIVPNLQENSFVKHEQCHKKRKTSDEETVGIQCFLSTDEQKKTQKVDGNIHEDGRVSGEVSQSTIGLIGCARPCAEGISDSIISDFETNEKFEDMADGDFMKLLDLENPVDEECYRTAMEMPLSPTLPEIEFQGAETFDMGKSEPLADRSLYNGLSDEKENMVPSCSSDVIAVEINSSELKKCVSTTLLYENKGPVDSYDPQVNNENGLHSGKQPGKACDHQFEDFGVVGVISDPCSSRDEVLPFESEVGPACNNIPKPFTVVCDFEDNSSISRIFCATKTCMDRCSLVTQTEWILQKILLALKREENLLSKEKACVFFSLLLLNFPTAAPGQPGNFLSRDFTVCSESFARNLHAVMSDAEARSVFKDLCLDELLSLIEDFLVDGRVMTSTDGSSATLSEINSKVNVHVDGVNTMFSFEAATADQLVAGSIVLASISVATNHIGYITEAVYNVFRMRRSDPSLLLAILHIFAYLGGEKLFTLKKDSLIMTVMKSIVTYLERGSLPSAATSCFPSASDFRTEFHPCLDCPFSKDAISVDIAITLLLEKLKSCSQSGTMSVLSHEDQTEQSCQELCNVHDMKGDESCFLKKHEMPAFQSEFVVNMTLCHVTDVLSLVELLACNMRWDWTCTTIIPELLRILESSMQESFTVAIVILLGQLGRLGVNACGYEDKEVESLRSKLSAFLQRDTTTRAGLPIQIAVVSALLGLLSLDFKQIIQINTKCPTIASQSVPADHIRKWFSSLSKENQALSFSLLQCPDFVTKL</sequence>
<protein>
    <submittedName>
        <fullName evidence="1">Uncharacterized protein</fullName>
    </submittedName>
</protein>
<dbReference type="EMBL" id="CM047747">
    <property type="protein sequence ID" value="KAJ0018587.1"/>
    <property type="molecule type" value="Genomic_DNA"/>
</dbReference>
<evidence type="ECO:0000313" key="1">
    <source>
        <dbReference type="EMBL" id="KAJ0018587.1"/>
    </source>
</evidence>
<dbReference type="Proteomes" id="UP001163603">
    <property type="component" value="Chromosome 12"/>
</dbReference>
<reference evidence="2" key="1">
    <citation type="journal article" date="2023" name="G3 (Bethesda)">
        <title>Genome assembly and association tests identify interacting loci associated with vigor, precocity, and sex in interspecific pistachio rootstocks.</title>
        <authorList>
            <person name="Palmer W."/>
            <person name="Jacygrad E."/>
            <person name="Sagayaradj S."/>
            <person name="Cavanaugh K."/>
            <person name="Han R."/>
            <person name="Bertier L."/>
            <person name="Beede B."/>
            <person name="Kafkas S."/>
            <person name="Golino D."/>
            <person name="Preece J."/>
            <person name="Michelmore R."/>
        </authorList>
    </citation>
    <scope>NUCLEOTIDE SEQUENCE [LARGE SCALE GENOMIC DNA]</scope>
</reference>
<evidence type="ECO:0000313" key="2">
    <source>
        <dbReference type="Proteomes" id="UP001163603"/>
    </source>
</evidence>
<gene>
    <name evidence="1" type="ORF">Pint_11304</name>
</gene>
<comment type="caution">
    <text evidence="1">The sequence shown here is derived from an EMBL/GenBank/DDBJ whole genome shotgun (WGS) entry which is preliminary data.</text>
</comment>
<name>A0ACC0XK38_9ROSI</name>
<accession>A0ACC0XK38</accession>
<proteinExistence type="predicted"/>
<keyword evidence="2" id="KW-1185">Reference proteome</keyword>